<dbReference type="Pfam" id="PF00932">
    <property type="entry name" value="LTD"/>
    <property type="match status" value="1"/>
</dbReference>
<dbReference type="PANTHER" id="PTHR42834:SF1">
    <property type="entry name" value="ENDONUCLEASE_EXONUCLEASE_PHOSPHATASE FAMILY PROTEIN (AFU_ORTHOLOGUE AFUA_3G09210)"/>
    <property type="match status" value="1"/>
</dbReference>
<sequence>MATPSPKTALAAVLTAGLVAAPFAALPAHAADPVDLNLLSINDFHGRIDANTVKFAGTVEQLRAQNPEGTLLTSAGDNIGASVFASSTQQDQPTIDVLNALELATTAVGNHEFDRGFADLTDRVAPASKYPQLGANVYRAGTTEPALPEYELVPVNGVTVGVVGVVTEETASLVSPGGIADLEFGDPVDAVNRVAAQLTDGAGDEADVIMASYHEGANTNADLASAVAASAVFNRIVNETSPDVDVIFNGHTHQAYSFDAPVPGTDGKTRPVVQTGSYGANIGQVQLSYDAEADEVLTHTAAVVPRTGTADGELVSAYPRVAEVSSIVQAALDNAEEVGAQPVGSVTGDITTAFLPDGPDADTAPDRDDRGSESTLGNLVADSLLTSLASTERGGADIGVVNPGGLRNELYYAPDGTVTYAEANGVLPFLNNLWTTTLTGAQVKTLLEQQWQRTAAGEVPSRAYLQLGLSKNVNYTYDAALPEGERITGVWVNGEPLDPERGYRVGTFSFLAQGGDNFHIFTKGADTRDSGLVDRDAWIDYLQDNSPLSPDFARRTVQVTGAPESIGPGQQVSVQLAKLDLTSLGAPLNTEVSLAYVDAAGTSTKLGTFPVADGGASIEFTAPSALDGGYFELSAAASGTTFRLPSAIEAGGSDGGDHVVINEAYLSGGSAGAAYTNKFIELYNPTDAEISLDGWSLQYRSAGGTGNPTGVAALSGSIEAGGHYLVQANSNGANGEELPEPDLVTSLAPSGTNGTLVLANQAGAVADLGTGSVVDRSTVVDLLGYGTSNTFETEAAQSPRNNTDVRSMNRADGTDTNNNAADFSLSQDITPQGSGEGNGGGDPEPEAATIAEIQGTGTQSPLAGKTVTTRGVVTAAYATGGFDGYYLQTEGTGGDTNTSDRTASDAVFVYSPETVGDVQAGDFVEVSGKVSEFHGLTEITVSAEGLTVLEEAAEAPKAAAIGWPATEAEREKFEGMLLSPQGGFTVTDNFALNQYGEIGLAAGDSALVQPTAVGAYGSDEFWAETEKNAALAVTLDDGSSVNYLGADANKDIPLPYLSAKDPVRVGSPATFATNVVLDYRFDLWRFQPLNHLTVENAESVQPASFRNTRTDSPEQVGGVKLASFNVLNYFSTTGDQVAGCGSFTDRDGNPITARNCDARGAWDAENLERQQDKIVAAINALDADIVALEEIENSAQFGKDRDAGLAALTKALNADLGDTRHNGKHSGKGPQHGGWDYVRSPEELPALADEDFIRTAFIYKKDEVKTVQESVIHNDTEAFANARKPLAQAFKAKNGPSDTFVVIANHFKSKGSGPNSGENADHGQGAWNAARTAQAHSLVDFAEEMQEKFRTGKVLLTGDFNSYAKEDPIKVLTKAGYVDQGAKTGEHSYSFGGMVGSLDYIFASPAADAKVKGADIWNINSVESIALEYSRYNYNATNFYAPDPFRASDHDPIIVGLDMDKDRGNGGNKR</sequence>
<dbReference type="InterPro" id="IPR001322">
    <property type="entry name" value="Lamin_tail_dom"/>
</dbReference>
<dbReference type="Gene3D" id="3.60.10.10">
    <property type="entry name" value="Endonuclease/exonuclease/phosphatase"/>
    <property type="match status" value="1"/>
</dbReference>
<dbReference type="InterPro" id="IPR004843">
    <property type="entry name" value="Calcineurin-like_PHP"/>
</dbReference>
<dbReference type="SUPFAM" id="SSF74853">
    <property type="entry name" value="Lamin A/C globular tail domain"/>
    <property type="match status" value="1"/>
</dbReference>
<organism evidence="5 6">
    <name type="scientific">Arthrobacter sulfonylureivorans</name>
    <dbReference type="NCBI Taxonomy" id="2486855"/>
    <lineage>
        <taxon>Bacteria</taxon>
        <taxon>Bacillati</taxon>
        <taxon>Actinomycetota</taxon>
        <taxon>Actinomycetes</taxon>
        <taxon>Micrococcales</taxon>
        <taxon>Micrococcaceae</taxon>
        <taxon>Arthrobacter</taxon>
    </lineage>
</organism>
<feature type="region of interest" description="Disordered" evidence="2">
    <location>
        <begin position="352"/>
        <end position="375"/>
    </location>
</feature>
<evidence type="ECO:0000313" key="6">
    <source>
        <dbReference type="Proteomes" id="UP000829069"/>
    </source>
</evidence>
<dbReference type="InterPro" id="IPR047971">
    <property type="entry name" value="ExeM-like"/>
</dbReference>
<dbReference type="Gene3D" id="3.60.21.10">
    <property type="match status" value="1"/>
</dbReference>
<feature type="compositionally biased region" description="Polar residues" evidence="2">
    <location>
        <begin position="791"/>
        <end position="806"/>
    </location>
</feature>
<dbReference type="Proteomes" id="UP000829069">
    <property type="component" value="Chromosome"/>
</dbReference>
<dbReference type="InterPro" id="IPR008334">
    <property type="entry name" value="5'-Nucleotdase_C"/>
</dbReference>
<evidence type="ECO:0000313" key="5">
    <source>
        <dbReference type="EMBL" id="UNK45439.1"/>
    </source>
</evidence>
<keyword evidence="5" id="KW-0378">Hydrolase</keyword>
<dbReference type="CDD" id="cd04486">
    <property type="entry name" value="YhcR_OBF_like"/>
    <property type="match status" value="1"/>
</dbReference>
<dbReference type="SUPFAM" id="SSF55816">
    <property type="entry name" value="5'-nucleotidase (syn. UDP-sugar hydrolase), C-terminal domain"/>
    <property type="match status" value="1"/>
</dbReference>
<dbReference type="PANTHER" id="PTHR42834">
    <property type="entry name" value="ENDONUCLEASE/EXONUCLEASE/PHOSPHATASE FAMILY PROTEIN (AFU_ORTHOLOGUE AFUA_3G09210)"/>
    <property type="match status" value="1"/>
</dbReference>
<dbReference type="Pfam" id="PF00149">
    <property type="entry name" value="Metallophos"/>
    <property type="match status" value="1"/>
</dbReference>
<dbReference type="Pfam" id="PF03372">
    <property type="entry name" value="Exo_endo_phos"/>
    <property type="match status" value="1"/>
</dbReference>
<dbReference type="EMBL" id="CP093326">
    <property type="protein sequence ID" value="UNK45439.1"/>
    <property type="molecule type" value="Genomic_DNA"/>
</dbReference>
<evidence type="ECO:0000256" key="1">
    <source>
        <dbReference type="ARBA" id="ARBA00022729"/>
    </source>
</evidence>
<proteinExistence type="predicted"/>
<accession>A0ABY3WCK1</accession>
<dbReference type="InterPro" id="IPR029052">
    <property type="entry name" value="Metallo-depent_PP-like"/>
</dbReference>
<dbReference type="Gene3D" id="3.90.780.10">
    <property type="entry name" value="5'-Nucleotidase, C-terminal domain"/>
    <property type="match status" value="1"/>
</dbReference>
<dbReference type="GO" id="GO:0004519">
    <property type="term" value="F:endonuclease activity"/>
    <property type="evidence" value="ECO:0007669"/>
    <property type="project" value="UniProtKB-KW"/>
</dbReference>
<dbReference type="Pfam" id="PF02872">
    <property type="entry name" value="5_nucleotid_C"/>
    <property type="match status" value="1"/>
</dbReference>
<dbReference type="NCBIfam" id="NF033681">
    <property type="entry name" value="ExeM_NucH_DNase"/>
    <property type="match status" value="1"/>
</dbReference>
<evidence type="ECO:0000259" key="4">
    <source>
        <dbReference type="PROSITE" id="PS51841"/>
    </source>
</evidence>
<gene>
    <name evidence="5" type="ORF">MNQ99_16190</name>
</gene>
<protein>
    <submittedName>
        <fullName evidence="5">ExeM/NucH family extracellular endonuclease</fullName>
    </submittedName>
</protein>
<dbReference type="PROSITE" id="PS51841">
    <property type="entry name" value="LTD"/>
    <property type="match status" value="1"/>
</dbReference>
<keyword evidence="5" id="KW-0540">Nuclease</keyword>
<name>A0ABY3WCK1_9MICC</name>
<dbReference type="PRINTS" id="PR01607">
    <property type="entry name" value="APYRASEFAMLY"/>
</dbReference>
<evidence type="ECO:0000256" key="2">
    <source>
        <dbReference type="SAM" id="MobiDB-lite"/>
    </source>
</evidence>
<dbReference type="InterPro" id="IPR036907">
    <property type="entry name" value="5'-Nucleotdase_C_sf"/>
</dbReference>
<feature type="compositionally biased region" description="Polar residues" evidence="2">
    <location>
        <begin position="814"/>
        <end position="830"/>
    </location>
</feature>
<feature type="domain" description="LTD" evidence="4">
    <location>
        <begin position="638"/>
        <end position="781"/>
    </location>
</feature>
<feature type="signal peptide" evidence="3">
    <location>
        <begin position="1"/>
        <end position="30"/>
    </location>
</feature>
<dbReference type="InterPro" id="IPR036691">
    <property type="entry name" value="Endo/exonu/phosph_ase_sf"/>
</dbReference>
<keyword evidence="5" id="KW-0255">Endonuclease</keyword>
<evidence type="ECO:0000256" key="3">
    <source>
        <dbReference type="SAM" id="SignalP"/>
    </source>
</evidence>
<dbReference type="SUPFAM" id="SSF56300">
    <property type="entry name" value="Metallo-dependent phosphatases"/>
    <property type="match status" value="1"/>
</dbReference>
<keyword evidence="1 3" id="KW-0732">Signal</keyword>
<dbReference type="InterPro" id="IPR036415">
    <property type="entry name" value="Lamin_tail_dom_sf"/>
</dbReference>
<keyword evidence="6" id="KW-1185">Reference proteome</keyword>
<dbReference type="InterPro" id="IPR006179">
    <property type="entry name" value="5_nucleotidase/apyrase"/>
</dbReference>
<dbReference type="CDD" id="cd10283">
    <property type="entry name" value="MnuA_DNase1-like"/>
    <property type="match status" value="1"/>
</dbReference>
<feature type="chain" id="PRO_5046800057" evidence="3">
    <location>
        <begin position="31"/>
        <end position="1470"/>
    </location>
</feature>
<reference evidence="5 6" key="1">
    <citation type="submission" date="2022-03" db="EMBL/GenBank/DDBJ databases">
        <title>Isotopic signatures of nitrous oxide derived from detoxification processes.</title>
        <authorList>
            <person name="Behrendt U."/>
            <person name="Buchen C."/>
            <person name="Well R."/>
            <person name="Ulrich A."/>
            <person name="Rohe L."/>
            <person name="Kolb S."/>
            <person name="Schloter M."/>
            <person name="Horn M.A."/>
            <person name="Augustin J."/>
        </authorList>
    </citation>
    <scope>NUCLEOTIDE SEQUENCE [LARGE SCALE GENOMIC DNA]</scope>
    <source>
        <strain evidence="5 6">S4-C24</strain>
    </source>
</reference>
<dbReference type="RefSeq" id="WP_241913657.1">
    <property type="nucleotide sequence ID" value="NZ_CP093326.1"/>
</dbReference>
<dbReference type="InterPro" id="IPR005135">
    <property type="entry name" value="Endo/exonuclease/phosphatase"/>
</dbReference>
<dbReference type="SUPFAM" id="SSF56219">
    <property type="entry name" value="DNase I-like"/>
    <property type="match status" value="1"/>
</dbReference>
<dbReference type="Gene3D" id="2.60.40.1260">
    <property type="entry name" value="Lamin Tail domain"/>
    <property type="match status" value="1"/>
</dbReference>
<feature type="region of interest" description="Disordered" evidence="2">
    <location>
        <begin position="791"/>
        <end position="846"/>
    </location>
</feature>